<dbReference type="Proteomes" id="UP000007129">
    <property type="component" value="Unassembled WGS sequence"/>
</dbReference>
<comment type="caution">
    <text evidence="1">The sequence shown here is derived from an EMBL/GenBank/DDBJ whole genome shotgun (WGS) entry which is preliminary data.</text>
</comment>
<dbReference type="AlphaFoldDB" id="K2RVJ2"/>
<accession>K2RVJ2</accession>
<dbReference type="VEuPathDB" id="FungiDB:MPH_03834"/>
<dbReference type="EMBL" id="AHHD01000170">
    <property type="protein sequence ID" value="EKG18818.1"/>
    <property type="molecule type" value="Genomic_DNA"/>
</dbReference>
<protein>
    <submittedName>
        <fullName evidence="1">Uncharacterized protein</fullName>
    </submittedName>
</protein>
<reference evidence="1 2" key="1">
    <citation type="journal article" date="2012" name="BMC Genomics">
        <title>Tools to kill: Genome of one of the most destructive plant pathogenic fungi Macrophomina phaseolina.</title>
        <authorList>
            <person name="Islam M.S."/>
            <person name="Haque M.S."/>
            <person name="Islam M.M."/>
            <person name="Emdad E.M."/>
            <person name="Halim A."/>
            <person name="Hossen Q.M.M."/>
            <person name="Hossain M.Z."/>
            <person name="Ahmed B."/>
            <person name="Rahim S."/>
            <person name="Rahman M.S."/>
            <person name="Alam M.M."/>
            <person name="Hou S."/>
            <person name="Wan X."/>
            <person name="Saito J.A."/>
            <person name="Alam M."/>
        </authorList>
    </citation>
    <scope>NUCLEOTIDE SEQUENCE [LARGE SCALE GENOMIC DNA]</scope>
    <source>
        <strain evidence="1 2">MS6</strain>
    </source>
</reference>
<sequence length="177" mass="21181">MNHVGHVNDYDQWAADANRGQNARLADAAGARAQAALAQRLRDVQTDDRYHSYYYIPRSDTRDNPYYYYYPWGRGGRDAWNWPRNDPRRQHHYWYGRTRNEVMADYYAYGTRNYLGRAPRAGEPEWVPRNPRDDQMYWVREIDGGWTQRTSNTIENDLRPGYWTAYSGKPIFVRTRE</sequence>
<dbReference type="eggNOG" id="ENOG502SXPS">
    <property type="taxonomic scope" value="Eukaryota"/>
</dbReference>
<proteinExistence type="predicted"/>
<gene>
    <name evidence="1" type="ORF">MPH_03834</name>
</gene>
<dbReference type="HOGENOM" id="CLU_1570404_0_0_1"/>
<evidence type="ECO:0000313" key="1">
    <source>
        <dbReference type="EMBL" id="EKG18818.1"/>
    </source>
</evidence>
<dbReference type="InParanoid" id="K2RVJ2"/>
<evidence type="ECO:0000313" key="2">
    <source>
        <dbReference type="Proteomes" id="UP000007129"/>
    </source>
</evidence>
<organism evidence="1 2">
    <name type="scientific">Macrophomina phaseolina (strain MS6)</name>
    <name type="common">Charcoal rot fungus</name>
    <dbReference type="NCBI Taxonomy" id="1126212"/>
    <lineage>
        <taxon>Eukaryota</taxon>
        <taxon>Fungi</taxon>
        <taxon>Dikarya</taxon>
        <taxon>Ascomycota</taxon>
        <taxon>Pezizomycotina</taxon>
        <taxon>Dothideomycetes</taxon>
        <taxon>Dothideomycetes incertae sedis</taxon>
        <taxon>Botryosphaeriales</taxon>
        <taxon>Botryosphaeriaceae</taxon>
        <taxon>Macrophomina</taxon>
    </lineage>
</organism>
<name>K2RVJ2_MACPH</name>
<dbReference type="STRING" id="1126212.K2RVJ2"/>
<dbReference type="OrthoDB" id="5194044at2759"/>